<accession>A0A369JZ60</accession>
<gene>
    <name evidence="2" type="ORF">Hypma_005547</name>
</gene>
<reference evidence="2" key="1">
    <citation type="submission" date="2018-04" db="EMBL/GenBank/DDBJ databases">
        <title>Whole genome sequencing of Hypsizygus marmoreus.</title>
        <authorList>
            <person name="Choi I.-G."/>
            <person name="Min B."/>
            <person name="Kim J.-G."/>
            <person name="Kim S."/>
            <person name="Oh Y.-L."/>
            <person name="Kong W.-S."/>
            <person name="Park H."/>
            <person name="Jeong J."/>
            <person name="Song E.-S."/>
        </authorList>
    </citation>
    <scope>NUCLEOTIDE SEQUENCE [LARGE SCALE GENOMIC DNA]</scope>
    <source>
        <strain evidence="2">51987-8</strain>
    </source>
</reference>
<dbReference type="AlphaFoldDB" id="A0A369JZ60"/>
<evidence type="ECO:0000313" key="3">
    <source>
        <dbReference type="Proteomes" id="UP000076154"/>
    </source>
</evidence>
<dbReference type="OrthoDB" id="3126420at2759"/>
<dbReference type="EMBL" id="LUEZ02000025">
    <property type="protein sequence ID" value="RDB26622.1"/>
    <property type="molecule type" value="Genomic_DNA"/>
</dbReference>
<feature type="region of interest" description="Disordered" evidence="1">
    <location>
        <begin position="134"/>
        <end position="232"/>
    </location>
</feature>
<organism evidence="2 3">
    <name type="scientific">Hypsizygus marmoreus</name>
    <name type="common">White beech mushroom</name>
    <name type="synonym">Agaricus marmoreus</name>
    <dbReference type="NCBI Taxonomy" id="39966"/>
    <lineage>
        <taxon>Eukaryota</taxon>
        <taxon>Fungi</taxon>
        <taxon>Dikarya</taxon>
        <taxon>Basidiomycota</taxon>
        <taxon>Agaricomycotina</taxon>
        <taxon>Agaricomycetes</taxon>
        <taxon>Agaricomycetidae</taxon>
        <taxon>Agaricales</taxon>
        <taxon>Tricholomatineae</taxon>
        <taxon>Lyophyllaceae</taxon>
        <taxon>Hypsizygus</taxon>
    </lineage>
</organism>
<dbReference type="InParanoid" id="A0A369JZ60"/>
<comment type="caution">
    <text evidence="2">The sequence shown here is derived from an EMBL/GenBank/DDBJ whole genome shotgun (WGS) entry which is preliminary data.</text>
</comment>
<dbReference type="Proteomes" id="UP000076154">
    <property type="component" value="Unassembled WGS sequence"/>
</dbReference>
<sequence length="276" mass="30017">MEPHFLASLGLKKLREYREFAFPRALADKNSNPCLTLGNARDWANPDAVKCFLGVTQELNLGDAASNTLWEISGSDVLTDYLNWLVPEALAARSHQQSVIKKEVKAEDLATNRHLQAVALGKRKAGPQQDHEIIEISDDDEPSSSFLATRTSKKPKRHSEQQPTVGSAVIDLTDDTDNNARSSDTALPRVTIGSTDSAPPSVSQSRALPPSSNTASGKSSGRSKPQRECHPDAQIKITASEYVTEIVQLKAIPAGWDISKTTLLLTPLTQLGEVRK</sequence>
<evidence type="ECO:0000313" key="2">
    <source>
        <dbReference type="EMBL" id="RDB26622.1"/>
    </source>
</evidence>
<name>A0A369JZ60_HYPMA</name>
<evidence type="ECO:0000256" key="1">
    <source>
        <dbReference type="SAM" id="MobiDB-lite"/>
    </source>
</evidence>
<feature type="compositionally biased region" description="Polar residues" evidence="1">
    <location>
        <begin position="192"/>
        <end position="223"/>
    </location>
</feature>
<proteinExistence type="predicted"/>
<keyword evidence="3" id="KW-1185">Reference proteome</keyword>
<protein>
    <submittedName>
        <fullName evidence="2">Uncharacterized protein</fullName>
    </submittedName>
</protein>